<keyword evidence="4" id="KW-1185">Reference proteome</keyword>
<dbReference type="InterPro" id="IPR008243">
    <property type="entry name" value="Chorismate_mutase_AroH"/>
</dbReference>
<dbReference type="EC" id="5.4.99.5" evidence="1 2"/>
<evidence type="ECO:0000313" key="3">
    <source>
        <dbReference type="EMBL" id="MFG3819527.1"/>
    </source>
</evidence>
<keyword evidence="2" id="KW-0057">Aromatic amino acid biosynthesis</keyword>
<evidence type="ECO:0000256" key="2">
    <source>
        <dbReference type="PROSITE-ProRule" id="PRU00514"/>
    </source>
</evidence>
<dbReference type="PANTHER" id="PTHR21164">
    <property type="entry name" value="CHORISMATE MUTASE"/>
    <property type="match status" value="1"/>
</dbReference>
<dbReference type="InterPro" id="IPR035959">
    <property type="entry name" value="RutC-like_sf"/>
</dbReference>
<evidence type="ECO:0000256" key="1">
    <source>
        <dbReference type="NCBIfam" id="TIGR01796"/>
    </source>
</evidence>
<dbReference type="Proteomes" id="UP001604335">
    <property type="component" value="Unassembled WGS sequence"/>
</dbReference>
<sequence>MGWRVRAIRGATTATENTIEAIREAVHELLDALETHNRLEMDEVVSVTFSVTRDLDAVFPAKIARERPNWQNVPLMDVQQMHVDGSLPQCIRLLVHFNTPDPIARIHHPYLRGAKHLRPDWVSAQEVRQKELIVNS</sequence>
<dbReference type="CDD" id="cd02185">
    <property type="entry name" value="AroH"/>
    <property type="match status" value="1"/>
</dbReference>
<dbReference type="SUPFAM" id="SSF55298">
    <property type="entry name" value="YjgF-like"/>
    <property type="match status" value="1"/>
</dbReference>
<dbReference type="Pfam" id="PF07736">
    <property type="entry name" value="CM_1"/>
    <property type="match status" value="1"/>
</dbReference>
<reference evidence="4" key="1">
    <citation type="journal article" date="2024" name="Algal Res.">
        <title>Biochemical, toxicological and genomic investigation of a high-biomass producing Limnothrix strain isolated from Italian shallow drinking water reservoir.</title>
        <authorList>
            <person name="Simonazzi M."/>
            <person name="Shishido T.K."/>
            <person name="Delbaje E."/>
            <person name="Wahlsten M."/>
            <person name="Fewer D.P."/>
            <person name="Sivonen K."/>
            <person name="Pezzolesi L."/>
            <person name="Pistocchi R."/>
        </authorList>
    </citation>
    <scope>NUCLEOTIDE SEQUENCE [LARGE SCALE GENOMIC DNA]</scope>
    <source>
        <strain evidence="4">LRLZ20PSL1</strain>
    </source>
</reference>
<protein>
    <recommendedName>
        <fullName evidence="1 2">chorismate mutase</fullName>
        <ecNumber evidence="1 2">5.4.99.5</ecNumber>
    </recommendedName>
</protein>
<keyword evidence="2" id="KW-0028">Amino-acid biosynthesis</keyword>
<dbReference type="RefSeq" id="WP_099534499.1">
    <property type="nucleotide sequence ID" value="NZ_JAZAQF010000094.1"/>
</dbReference>
<accession>A0ABW7CER7</accession>
<dbReference type="PROSITE" id="PS51167">
    <property type="entry name" value="CHORISMATE_MUT_1"/>
    <property type="match status" value="1"/>
</dbReference>
<dbReference type="EMBL" id="JAZAQF010000094">
    <property type="protein sequence ID" value="MFG3819527.1"/>
    <property type="molecule type" value="Genomic_DNA"/>
</dbReference>
<dbReference type="PIRSF" id="PIRSF005965">
    <property type="entry name" value="Chor_mut_AroH"/>
    <property type="match status" value="1"/>
</dbReference>
<organism evidence="3 4">
    <name type="scientific">Limnothrix redekei LRLZ20PSL1</name>
    <dbReference type="NCBI Taxonomy" id="3112953"/>
    <lineage>
        <taxon>Bacteria</taxon>
        <taxon>Bacillati</taxon>
        <taxon>Cyanobacteriota</taxon>
        <taxon>Cyanophyceae</taxon>
        <taxon>Pseudanabaenales</taxon>
        <taxon>Pseudanabaenaceae</taxon>
        <taxon>Limnothrix</taxon>
    </lineage>
</organism>
<proteinExistence type="predicted"/>
<evidence type="ECO:0000313" key="4">
    <source>
        <dbReference type="Proteomes" id="UP001604335"/>
    </source>
</evidence>
<comment type="caution">
    <text evidence="3">The sequence shown here is derived from an EMBL/GenBank/DDBJ whole genome shotgun (WGS) entry which is preliminary data.</text>
</comment>
<dbReference type="GO" id="GO:0004106">
    <property type="term" value="F:chorismate mutase activity"/>
    <property type="evidence" value="ECO:0007669"/>
    <property type="project" value="UniProtKB-EC"/>
</dbReference>
<dbReference type="Gene3D" id="3.30.1330.40">
    <property type="entry name" value="RutC-like"/>
    <property type="match status" value="1"/>
</dbReference>
<comment type="catalytic activity">
    <reaction evidence="2">
        <text>chorismate = prephenate</text>
        <dbReference type="Rhea" id="RHEA:13897"/>
        <dbReference type="ChEBI" id="CHEBI:29748"/>
        <dbReference type="ChEBI" id="CHEBI:29934"/>
        <dbReference type="EC" id="5.4.99.5"/>
    </reaction>
</comment>
<gene>
    <name evidence="3" type="primary">aroH</name>
    <name evidence="3" type="ORF">VPK24_17920</name>
</gene>
<name>A0ABW7CER7_9CYAN</name>
<keyword evidence="2 3" id="KW-0413">Isomerase</keyword>
<dbReference type="PANTHER" id="PTHR21164:SF0">
    <property type="entry name" value="CHORISMATE MUTASE AROH"/>
    <property type="match status" value="1"/>
</dbReference>
<dbReference type="NCBIfam" id="TIGR01796">
    <property type="entry name" value="CM_mono_aroH"/>
    <property type="match status" value="1"/>
</dbReference>